<dbReference type="PROSITE" id="PS50158">
    <property type="entry name" value="ZF_CCHC"/>
    <property type="match status" value="1"/>
</dbReference>
<feature type="region of interest" description="Disordered" evidence="2">
    <location>
        <begin position="168"/>
        <end position="226"/>
    </location>
</feature>
<dbReference type="SMART" id="SM00343">
    <property type="entry name" value="ZnF_C2HC"/>
    <property type="match status" value="1"/>
</dbReference>
<keyword evidence="1" id="KW-0862">Zinc</keyword>
<gene>
    <name evidence="4" type="primary">LOC107831026</name>
</gene>
<feature type="region of interest" description="Disordered" evidence="2">
    <location>
        <begin position="240"/>
        <end position="289"/>
    </location>
</feature>
<dbReference type="OrthoDB" id="1936908at2759"/>
<dbReference type="GO" id="GO:0003676">
    <property type="term" value="F:nucleic acid binding"/>
    <property type="evidence" value="ECO:0007669"/>
    <property type="project" value="InterPro"/>
</dbReference>
<feature type="domain" description="CCHC-type" evidence="3">
    <location>
        <begin position="225"/>
        <end position="240"/>
    </location>
</feature>
<name>A0A1S4DLF8_TOBAC</name>
<evidence type="ECO:0000256" key="2">
    <source>
        <dbReference type="SAM" id="MobiDB-lite"/>
    </source>
</evidence>
<dbReference type="OMA" id="WWRTFEL"/>
<dbReference type="GO" id="GO:0008270">
    <property type="term" value="F:zinc ion binding"/>
    <property type="evidence" value="ECO:0007669"/>
    <property type="project" value="UniProtKB-KW"/>
</dbReference>
<evidence type="ECO:0000256" key="1">
    <source>
        <dbReference type="PROSITE-ProRule" id="PRU00047"/>
    </source>
</evidence>
<dbReference type="InterPro" id="IPR005162">
    <property type="entry name" value="Retrotrans_gag_dom"/>
</dbReference>
<evidence type="ECO:0000259" key="3">
    <source>
        <dbReference type="PROSITE" id="PS50158"/>
    </source>
</evidence>
<dbReference type="PANTHER" id="PTHR34482">
    <property type="entry name" value="DNA DAMAGE-INDUCIBLE PROTEIN 1-LIKE"/>
    <property type="match status" value="1"/>
</dbReference>
<protein>
    <recommendedName>
        <fullName evidence="3">CCHC-type domain-containing protein</fullName>
    </recommendedName>
</protein>
<feature type="non-terminal residue" evidence="4">
    <location>
        <position position="1"/>
    </location>
</feature>
<keyword evidence="1" id="KW-0863">Zinc-finger</keyword>
<dbReference type="PaxDb" id="4097-A0A1S4DLF8"/>
<feature type="compositionally biased region" description="Low complexity" evidence="2">
    <location>
        <begin position="187"/>
        <end position="215"/>
    </location>
</feature>
<dbReference type="AlphaFoldDB" id="A0A1S4DLF8"/>
<dbReference type="PANTHER" id="PTHR34482:SF36">
    <property type="entry name" value="RETROTRANSPOSON GAG DOMAIN-CONTAINING PROTEIN"/>
    <property type="match status" value="1"/>
</dbReference>
<evidence type="ECO:0000313" key="4">
    <source>
        <dbReference type="RefSeq" id="XP_016514222.1"/>
    </source>
</evidence>
<dbReference type="SUPFAM" id="SSF57756">
    <property type="entry name" value="Retrovirus zinc finger-like domains"/>
    <property type="match status" value="1"/>
</dbReference>
<proteinExistence type="predicted"/>
<dbReference type="InterPro" id="IPR001878">
    <property type="entry name" value="Znf_CCHC"/>
</dbReference>
<dbReference type="InterPro" id="IPR036875">
    <property type="entry name" value="Znf_CCHC_sf"/>
</dbReference>
<dbReference type="KEGG" id="nta:107831026"/>
<dbReference type="RefSeq" id="XP_016514222.1">
    <property type="nucleotide sequence ID" value="XM_016658736.1"/>
</dbReference>
<feature type="compositionally biased region" description="Low complexity" evidence="2">
    <location>
        <begin position="246"/>
        <end position="266"/>
    </location>
</feature>
<reference evidence="4" key="1">
    <citation type="submission" date="2025-08" db="UniProtKB">
        <authorList>
            <consortium name="RefSeq"/>
        </authorList>
    </citation>
    <scope>IDENTIFICATION</scope>
</reference>
<keyword evidence="1" id="KW-0479">Metal-binding</keyword>
<sequence length="289" mass="32089">PAAPIQPGDEIPASEDEQRRLERFKKYDPPLRGAAYDWWRTFELSSPDQAASLTWAQFSAMFEKEFVPQSLRDAWRAEFEHLRQGTMSVSEYAIRYTRLARHAPALVATVRERVRRFIEGLIPPIRSSMARELEIDIPYQQVVNIARRIEGLHARDREEREAMRVGSLFWHPDSSSSGTSAPPRPQEPYYAPPVSSAPPARGAHRGQSSRGGPSQSQPPRPPRACYECGDLRHMVRDCPRLGRGVSSQTPQPQHAPQSSQAMVPAPAATPPAQPARGGGSGGLSRCVPS</sequence>
<accession>A0A1S4DLF8</accession>
<dbReference type="Pfam" id="PF03732">
    <property type="entry name" value="Retrotrans_gag"/>
    <property type="match status" value="1"/>
</dbReference>
<dbReference type="Gene3D" id="4.10.60.10">
    <property type="entry name" value="Zinc finger, CCHC-type"/>
    <property type="match status" value="1"/>
</dbReference>
<organism evidence="4">
    <name type="scientific">Nicotiana tabacum</name>
    <name type="common">Common tobacco</name>
    <dbReference type="NCBI Taxonomy" id="4097"/>
    <lineage>
        <taxon>Eukaryota</taxon>
        <taxon>Viridiplantae</taxon>
        <taxon>Streptophyta</taxon>
        <taxon>Embryophyta</taxon>
        <taxon>Tracheophyta</taxon>
        <taxon>Spermatophyta</taxon>
        <taxon>Magnoliopsida</taxon>
        <taxon>eudicotyledons</taxon>
        <taxon>Gunneridae</taxon>
        <taxon>Pentapetalae</taxon>
        <taxon>asterids</taxon>
        <taxon>lamiids</taxon>
        <taxon>Solanales</taxon>
        <taxon>Solanaceae</taxon>
        <taxon>Nicotianoideae</taxon>
        <taxon>Nicotianeae</taxon>
        <taxon>Nicotiana</taxon>
    </lineage>
</organism>